<accession>X1VL24</accession>
<organism evidence="1">
    <name type="scientific">marine sediment metagenome</name>
    <dbReference type="NCBI Taxonomy" id="412755"/>
    <lineage>
        <taxon>unclassified sequences</taxon>
        <taxon>metagenomes</taxon>
        <taxon>ecological metagenomes</taxon>
    </lineage>
</organism>
<dbReference type="AlphaFoldDB" id="X1VL24"/>
<reference evidence="1" key="1">
    <citation type="journal article" date="2014" name="Front. Microbiol.">
        <title>High frequency of phylogenetically diverse reductive dehalogenase-homologous genes in deep subseafloor sedimentary metagenomes.</title>
        <authorList>
            <person name="Kawai M."/>
            <person name="Futagami T."/>
            <person name="Toyoda A."/>
            <person name="Takaki Y."/>
            <person name="Nishi S."/>
            <person name="Hori S."/>
            <person name="Arai W."/>
            <person name="Tsubouchi T."/>
            <person name="Morono Y."/>
            <person name="Uchiyama I."/>
            <person name="Ito T."/>
            <person name="Fujiyama A."/>
            <person name="Inagaki F."/>
            <person name="Takami H."/>
        </authorList>
    </citation>
    <scope>NUCLEOTIDE SEQUENCE</scope>
    <source>
        <strain evidence="1">Expedition CK06-06</strain>
    </source>
</reference>
<protein>
    <submittedName>
        <fullName evidence="1">Uncharacterized protein</fullName>
    </submittedName>
</protein>
<dbReference type="EMBL" id="BARW01030709">
    <property type="protein sequence ID" value="GAJ08890.1"/>
    <property type="molecule type" value="Genomic_DNA"/>
</dbReference>
<gene>
    <name evidence="1" type="ORF">S12H4_49036</name>
</gene>
<feature type="non-terminal residue" evidence="1">
    <location>
        <position position="1"/>
    </location>
</feature>
<comment type="caution">
    <text evidence="1">The sequence shown here is derived from an EMBL/GenBank/DDBJ whole genome shotgun (WGS) entry which is preliminary data.</text>
</comment>
<feature type="non-terminal residue" evidence="1">
    <location>
        <position position="247"/>
    </location>
</feature>
<proteinExistence type="predicted"/>
<sequence>REEVHQGAMVIDAFRNVTFGELFEGSLENGDVGDRLEVVSRITEWLFQAVGRLPYPYGGFDFPLDYTYVLRGAGLGNTGITDGRAWVLEDPVDPAPLYEEAGVGAERLTLGLEGCPVLVAAVSAELGVPGDTIEVSLANSFALNTDIQPCESCARLLNAATILRDEDGSGMVAMNQVFSTVAPAAVPFTPEMQALIATAFAGRVNDGTQYATAIEYMDAFVRYIAVLGTEMGSPVADGDSIAFVMGK</sequence>
<name>X1VL24_9ZZZZ</name>
<evidence type="ECO:0000313" key="1">
    <source>
        <dbReference type="EMBL" id="GAJ08890.1"/>
    </source>
</evidence>